<organism evidence="1 2">
    <name type="scientific">Cryobacterium roopkundense</name>
    <dbReference type="NCBI Taxonomy" id="1001240"/>
    <lineage>
        <taxon>Bacteria</taxon>
        <taxon>Bacillati</taxon>
        <taxon>Actinomycetota</taxon>
        <taxon>Actinomycetes</taxon>
        <taxon>Micrococcales</taxon>
        <taxon>Microbacteriaceae</taxon>
        <taxon>Cryobacterium</taxon>
    </lineage>
</organism>
<accession>A0A7W8ZWL3</accession>
<protein>
    <submittedName>
        <fullName evidence="1">Uncharacterized protein</fullName>
    </submittedName>
</protein>
<evidence type="ECO:0000313" key="2">
    <source>
        <dbReference type="Proteomes" id="UP000561726"/>
    </source>
</evidence>
<sequence>MSMLVVLGAAALMLVLLRASLMRRRRIAQGLPVHGPWHWPRNWRLRRPRWLRARG</sequence>
<name>A0A7W8ZWL3_9MICO</name>
<dbReference type="RefSeq" id="WP_160175875.1">
    <property type="nucleotide sequence ID" value="NZ_JACHBQ010000001.1"/>
</dbReference>
<dbReference type="AlphaFoldDB" id="A0A7W8ZWL3"/>
<evidence type="ECO:0000313" key="1">
    <source>
        <dbReference type="EMBL" id="MBB5641549.1"/>
    </source>
</evidence>
<gene>
    <name evidence="1" type="ORF">BJ997_002097</name>
</gene>
<dbReference type="Proteomes" id="UP000561726">
    <property type="component" value="Unassembled WGS sequence"/>
</dbReference>
<proteinExistence type="predicted"/>
<reference evidence="1 2" key="1">
    <citation type="submission" date="2020-08" db="EMBL/GenBank/DDBJ databases">
        <title>Sequencing the genomes of 1000 actinobacteria strains.</title>
        <authorList>
            <person name="Klenk H.-P."/>
        </authorList>
    </citation>
    <scope>NUCLEOTIDE SEQUENCE [LARGE SCALE GENOMIC DNA]</scope>
    <source>
        <strain evidence="1 2">DSM 21065</strain>
    </source>
</reference>
<dbReference type="EMBL" id="JACHBQ010000001">
    <property type="protein sequence ID" value="MBB5641549.1"/>
    <property type="molecule type" value="Genomic_DNA"/>
</dbReference>
<comment type="caution">
    <text evidence="1">The sequence shown here is derived from an EMBL/GenBank/DDBJ whole genome shotgun (WGS) entry which is preliminary data.</text>
</comment>